<sequence length="67" mass="7417">MTIMPQQFQQQRQEASRSADEEQTAASVDAQQNEDFDVLDSVLDDIASTLETSAEDYVSSFVQKGGE</sequence>
<evidence type="ECO:0000256" key="5">
    <source>
        <dbReference type="SAM" id="MobiDB-lite"/>
    </source>
</evidence>
<dbReference type="GO" id="GO:0019941">
    <property type="term" value="P:modification-dependent protein catabolic process"/>
    <property type="evidence" value="ECO:0007669"/>
    <property type="project" value="InterPro"/>
</dbReference>
<dbReference type="AlphaFoldDB" id="C4FDY5"/>
<gene>
    <name evidence="6" type="ORF">BIFANG_02523</name>
</gene>
<feature type="compositionally biased region" description="Low complexity" evidence="5">
    <location>
        <begin position="1"/>
        <end position="13"/>
    </location>
</feature>
<dbReference type="Proteomes" id="UP000006408">
    <property type="component" value="Unassembled WGS sequence"/>
</dbReference>
<evidence type="ECO:0000256" key="4">
    <source>
        <dbReference type="ARBA" id="ARBA00032321"/>
    </source>
</evidence>
<evidence type="ECO:0000256" key="3">
    <source>
        <dbReference type="ARBA" id="ARBA00016748"/>
    </source>
</evidence>
<dbReference type="RefSeq" id="WP_003825744.1">
    <property type="nucleotide sequence ID" value="NZ_AP012322.1"/>
</dbReference>
<evidence type="ECO:0000313" key="6">
    <source>
        <dbReference type="EMBL" id="EEP21166.1"/>
    </source>
</evidence>
<dbReference type="GeneID" id="42864806"/>
<organism evidence="6 7">
    <name type="scientific">Bifidobacterium angulatum DSM 20098 = JCM 7096</name>
    <dbReference type="NCBI Taxonomy" id="518635"/>
    <lineage>
        <taxon>Bacteria</taxon>
        <taxon>Bacillati</taxon>
        <taxon>Actinomycetota</taxon>
        <taxon>Actinomycetes</taxon>
        <taxon>Bifidobacteriales</taxon>
        <taxon>Bifidobacteriaceae</taxon>
        <taxon>Bifidobacterium</taxon>
    </lineage>
</organism>
<comment type="caution">
    <text evidence="6">The sequence shown here is derived from an EMBL/GenBank/DDBJ whole genome shotgun (WGS) entry which is preliminary data.</text>
</comment>
<dbReference type="GO" id="GO:0010498">
    <property type="term" value="P:proteasomal protein catabolic process"/>
    <property type="evidence" value="ECO:0007669"/>
    <property type="project" value="InterPro"/>
</dbReference>
<dbReference type="HOGENOM" id="CLU_183816_0_0_11"/>
<protein>
    <recommendedName>
        <fullName evidence="3">Prokaryotic ubiquitin-like protein Pup</fullName>
    </recommendedName>
    <alternativeName>
        <fullName evidence="4">Bacterial ubiquitin-like modifier</fullName>
    </alternativeName>
</protein>
<comment type="pathway">
    <text evidence="1">Protein degradation; proteasomal Pup-dependent pathway.</text>
</comment>
<dbReference type="UniPathway" id="UPA00997"/>
<feature type="region of interest" description="Disordered" evidence="5">
    <location>
        <begin position="1"/>
        <end position="32"/>
    </location>
</feature>
<proteinExistence type="inferred from homology"/>
<dbReference type="STRING" id="1683.Bang102_004500"/>
<dbReference type="NCBIfam" id="TIGR03687">
    <property type="entry name" value="pupylate_cterm"/>
    <property type="match status" value="1"/>
</dbReference>
<comment type="similarity">
    <text evidence="2">Belongs to the prokaryotic ubiquitin-like protein family.</text>
</comment>
<keyword evidence="7" id="KW-1185">Reference proteome</keyword>
<dbReference type="Pfam" id="PF05639">
    <property type="entry name" value="Pup"/>
    <property type="match status" value="1"/>
</dbReference>
<reference evidence="6" key="1">
    <citation type="submission" date="2009-04" db="EMBL/GenBank/DDBJ databases">
        <authorList>
            <person name="Weinstock G."/>
            <person name="Sodergren E."/>
            <person name="Clifton S."/>
            <person name="Fulton L."/>
            <person name="Fulton B."/>
            <person name="Courtney L."/>
            <person name="Fronick C."/>
            <person name="Harrison M."/>
            <person name="Strong C."/>
            <person name="Farmer C."/>
            <person name="Delahaunty K."/>
            <person name="Markovic C."/>
            <person name="Hall O."/>
            <person name="Minx P."/>
            <person name="Tomlinson C."/>
            <person name="Mitreva M."/>
            <person name="Nelson J."/>
            <person name="Hou S."/>
            <person name="Wollam A."/>
            <person name="Pepin K.H."/>
            <person name="Johnson M."/>
            <person name="Bhonagiri V."/>
            <person name="Nash W.E."/>
            <person name="Warren W."/>
            <person name="Chinwalla A."/>
            <person name="Mardis E.R."/>
            <person name="Wilson R.K."/>
        </authorList>
    </citation>
    <scope>NUCLEOTIDE SEQUENCE [LARGE SCALE GENOMIC DNA]</scope>
    <source>
        <strain evidence="6">DSM 20098</strain>
    </source>
</reference>
<dbReference type="GO" id="GO:0070490">
    <property type="term" value="P:protein pupylation"/>
    <property type="evidence" value="ECO:0007669"/>
    <property type="project" value="InterPro"/>
</dbReference>
<dbReference type="GO" id="GO:0070628">
    <property type="term" value="F:proteasome binding"/>
    <property type="evidence" value="ECO:0007669"/>
    <property type="project" value="InterPro"/>
</dbReference>
<dbReference type="EMBL" id="ABYS02000004">
    <property type="protein sequence ID" value="EEP21166.1"/>
    <property type="molecule type" value="Genomic_DNA"/>
</dbReference>
<dbReference type="PATRIC" id="fig|518635.7.peg.474"/>
<evidence type="ECO:0000256" key="1">
    <source>
        <dbReference type="ARBA" id="ARBA00004707"/>
    </source>
</evidence>
<name>C4FDY5_9BIFI</name>
<evidence type="ECO:0000256" key="2">
    <source>
        <dbReference type="ARBA" id="ARBA00010616"/>
    </source>
</evidence>
<evidence type="ECO:0000313" key="7">
    <source>
        <dbReference type="Proteomes" id="UP000006408"/>
    </source>
</evidence>
<dbReference type="InterPro" id="IPR008515">
    <property type="entry name" value="Ubiquitin-like_Pup"/>
</dbReference>
<dbReference type="GO" id="GO:0031386">
    <property type="term" value="F:protein tag activity"/>
    <property type="evidence" value="ECO:0007669"/>
    <property type="project" value="InterPro"/>
</dbReference>
<accession>C4FDY5</accession>